<keyword evidence="3" id="KW-0378">Hydrolase</keyword>
<evidence type="ECO:0000256" key="2">
    <source>
        <dbReference type="ARBA" id="ARBA00022722"/>
    </source>
</evidence>
<accession>A0AAD9MD49</accession>
<dbReference type="GO" id="GO:0005634">
    <property type="term" value="C:nucleus"/>
    <property type="evidence" value="ECO:0007669"/>
    <property type="project" value="TreeGrafter"/>
</dbReference>
<dbReference type="InterPro" id="IPR047021">
    <property type="entry name" value="REXO1/3/4-like"/>
</dbReference>
<reference evidence="8" key="1">
    <citation type="journal article" date="2023" name="Mol. Plant Microbe Interact.">
        <title>Elucidating the Obligate Nature and Biological Capacity of an Invasive Fungal Corn Pathogen.</title>
        <authorList>
            <person name="MacCready J.S."/>
            <person name="Roggenkamp E.M."/>
            <person name="Gdanetz K."/>
            <person name="Chilvers M.I."/>
        </authorList>
    </citation>
    <scope>NUCLEOTIDE SEQUENCE</scope>
    <source>
        <strain evidence="8">PM02</strain>
    </source>
</reference>
<dbReference type="EMBL" id="JAQQPM010000004">
    <property type="protein sequence ID" value="KAK2070575.1"/>
    <property type="molecule type" value="Genomic_DNA"/>
</dbReference>
<dbReference type="Proteomes" id="UP001217918">
    <property type="component" value="Unassembled WGS sequence"/>
</dbReference>
<evidence type="ECO:0000256" key="5">
    <source>
        <dbReference type="ARBA" id="ARBA00025599"/>
    </source>
</evidence>
<dbReference type="Gene3D" id="3.30.420.10">
    <property type="entry name" value="Ribonuclease H-like superfamily/Ribonuclease H"/>
    <property type="match status" value="1"/>
</dbReference>
<sequence length="252" mass="27302">MAPELSSNWKRLQAKIKAESTTHAGGVKRKARADDASESPDSESKTKRPDKAAKRSQPGMGVAQSSRIDAVPATGVSPSLALWAEDNDISPEDIAEAYGLGIKSPALLMTAEPARPNEGRAPGVDVGRYVAVDCEMVGVGDDGRDHALARVSVVDFHGRQVYDSFVRPRQRVKDWRTSVSGVGPKHMATAREFGEVQTEIQNLLKGRTLVGHDVRHDLAVLELHHPTKAIRDTAKFHGFKKRASTRASTTPV</sequence>
<dbReference type="InterPro" id="IPR036397">
    <property type="entry name" value="RNaseH_sf"/>
</dbReference>
<dbReference type="PANTHER" id="PTHR12801:SF45">
    <property type="entry name" value="RNA EXONUCLEASE 4"/>
    <property type="match status" value="1"/>
</dbReference>
<keyword evidence="9" id="KW-1185">Reference proteome</keyword>
<proteinExistence type="predicted"/>
<comment type="function">
    <text evidence="5">Exoribonuclease involved in ribosome biosynthesis. Involved in the processing of ITS1, the internal transcribed spacer localized between the 18S and 5.8S rRNAs.</text>
</comment>
<feature type="compositionally biased region" description="Basic and acidic residues" evidence="6">
    <location>
        <begin position="42"/>
        <end position="53"/>
    </location>
</feature>
<evidence type="ECO:0000313" key="8">
    <source>
        <dbReference type="EMBL" id="KAK2070575.1"/>
    </source>
</evidence>
<name>A0AAD9MD49_9PEZI</name>
<dbReference type="SMART" id="SM00479">
    <property type="entry name" value="EXOIII"/>
    <property type="match status" value="1"/>
</dbReference>
<organism evidence="8 9">
    <name type="scientific">Phyllachora maydis</name>
    <dbReference type="NCBI Taxonomy" id="1825666"/>
    <lineage>
        <taxon>Eukaryota</taxon>
        <taxon>Fungi</taxon>
        <taxon>Dikarya</taxon>
        <taxon>Ascomycota</taxon>
        <taxon>Pezizomycotina</taxon>
        <taxon>Sordariomycetes</taxon>
        <taxon>Sordariomycetidae</taxon>
        <taxon>Phyllachorales</taxon>
        <taxon>Phyllachoraceae</taxon>
        <taxon>Phyllachora</taxon>
    </lineage>
</organism>
<feature type="compositionally biased region" description="Polar residues" evidence="6">
    <location>
        <begin position="1"/>
        <end position="10"/>
    </location>
</feature>
<dbReference type="SUPFAM" id="SSF53098">
    <property type="entry name" value="Ribonuclease H-like"/>
    <property type="match status" value="1"/>
</dbReference>
<gene>
    <name evidence="8" type="ORF">P8C59_005060</name>
</gene>
<dbReference type="InterPro" id="IPR013520">
    <property type="entry name" value="Ribonucl_H"/>
</dbReference>
<dbReference type="Pfam" id="PF00929">
    <property type="entry name" value="RNase_T"/>
    <property type="match status" value="1"/>
</dbReference>
<dbReference type="PANTHER" id="PTHR12801">
    <property type="entry name" value="RNA EXONUCLEASE REXO1 / RECO3 FAMILY MEMBER-RELATED"/>
    <property type="match status" value="1"/>
</dbReference>
<feature type="region of interest" description="Disordered" evidence="6">
    <location>
        <begin position="1"/>
        <end position="70"/>
    </location>
</feature>
<dbReference type="GO" id="GO:0004527">
    <property type="term" value="F:exonuclease activity"/>
    <property type="evidence" value="ECO:0007669"/>
    <property type="project" value="UniProtKB-KW"/>
</dbReference>
<evidence type="ECO:0000313" key="9">
    <source>
        <dbReference type="Proteomes" id="UP001217918"/>
    </source>
</evidence>
<keyword evidence="1" id="KW-0698">rRNA processing</keyword>
<evidence type="ECO:0000256" key="6">
    <source>
        <dbReference type="SAM" id="MobiDB-lite"/>
    </source>
</evidence>
<evidence type="ECO:0000256" key="1">
    <source>
        <dbReference type="ARBA" id="ARBA00022552"/>
    </source>
</evidence>
<evidence type="ECO:0000256" key="4">
    <source>
        <dbReference type="ARBA" id="ARBA00022839"/>
    </source>
</evidence>
<keyword evidence="4" id="KW-0269">Exonuclease</keyword>
<dbReference type="GO" id="GO:0006364">
    <property type="term" value="P:rRNA processing"/>
    <property type="evidence" value="ECO:0007669"/>
    <property type="project" value="UniProtKB-KW"/>
</dbReference>
<comment type="caution">
    <text evidence="8">The sequence shown here is derived from an EMBL/GenBank/DDBJ whole genome shotgun (WGS) entry which is preliminary data.</text>
</comment>
<keyword evidence="2" id="KW-0540">Nuclease</keyword>
<dbReference type="InterPro" id="IPR012337">
    <property type="entry name" value="RNaseH-like_sf"/>
</dbReference>
<feature type="domain" description="Exonuclease" evidence="7">
    <location>
        <begin position="128"/>
        <end position="248"/>
    </location>
</feature>
<evidence type="ECO:0000256" key="3">
    <source>
        <dbReference type="ARBA" id="ARBA00022801"/>
    </source>
</evidence>
<protein>
    <recommendedName>
        <fullName evidence="7">Exonuclease domain-containing protein</fullName>
    </recommendedName>
</protein>
<evidence type="ECO:0000259" key="7">
    <source>
        <dbReference type="SMART" id="SM00479"/>
    </source>
</evidence>
<dbReference type="GO" id="GO:0000027">
    <property type="term" value="P:ribosomal large subunit assembly"/>
    <property type="evidence" value="ECO:0007669"/>
    <property type="project" value="TreeGrafter"/>
</dbReference>
<dbReference type="GO" id="GO:0003676">
    <property type="term" value="F:nucleic acid binding"/>
    <property type="evidence" value="ECO:0007669"/>
    <property type="project" value="InterPro"/>
</dbReference>
<dbReference type="AlphaFoldDB" id="A0AAD9MD49"/>